<dbReference type="GO" id="GO:0005886">
    <property type="term" value="C:plasma membrane"/>
    <property type="evidence" value="ECO:0007669"/>
    <property type="project" value="TreeGrafter"/>
</dbReference>
<dbReference type="InterPro" id="IPR011009">
    <property type="entry name" value="Kinase-like_dom_sf"/>
</dbReference>
<evidence type="ECO:0000256" key="1">
    <source>
        <dbReference type="ARBA" id="ARBA00004167"/>
    </source>
</evidence>
<evidence type="ECO:0000256" key="4">
    <source>
        <dbReference type="SAM" id="Phobius"/>
    </source>
</evidence>
<keyword evidence="2" id="KW-0325">Glycoprotein</keyword>
<accession>A0A9W9ZR08</accession>
<gene>
    <name evidence="8" type="ORF">OS493_016354</name>
</gene>
<dbReference type="PROSITE" id="PS50011">
    <property type="entry name" value="PROTEIN_KINASE_DOM"/>
    <property type="match status" value="1"/>
</dbReference>
<keyword evidence="4" id="KW-0812">Transmembrane</keyword>
<dbReference type="InterPro" id="IPR036116">
    <property type="entry name" value="FN3_sf"/>
</dbReference>
<dbReference type="InterPro" id="IPR013320">
    <property type="entry name" value="ConA-like_dom_sf"/>
</dbReference>
<dbReference type="Pfam" id="PF07714">
    <property type="entry name" value="PK_Tyr_Ser-Thr"/>
    <property type="match status" value="1"/>
</dbReference>
<dbReference type="CDD" id="cd00063">
    <property type="entry name" value="FN3"/>
    <property type="match status" value="2"/>
</dbReference>
<dbReference type="InterPro" id="IPR000719">
    <property type="entry name" value="Prot_kinase_dom"/>
</dbReference>
<evidence type="ECO:0000256" key="3">
    <source>
        <dbReference type="SAM" id="MobiDB-lite"/>
    </source>
</evidence>
<dbReference type="Gene3D" id="3.30.200.20">
    <property type="entry name" value="Phosphorylase Kinase, domain 1"/>
    <property type="match status" value="1"/>
</dbReference>
<dbReference type="GO" id="GO:0005524">
    <property type="term" value="F:ATP binding"/>
    <property type="evidence" value="ECO:0007669"/>
    <property type="project" value="InterPro"/>
</dbReference>
<dbReference type="SUPFAM" id="SSF49265">
    <property type="entry name" value="Fibronectin type III"/>
    <property type="match status" value="1"/>
</dbReference>
<feature type="signal peptide" evidence="5">
    <location>
        <begin position="1"/>
        <end position="18"/>
    </location>
</feature>
<keyword evidence="5" id="KW-0732">Signal</keyword>
<dbReference type="OrthoDB" id="5980983at2759"/>
<dbReference type="Gene3D" id="2.60.40.10">
    <property type="entry name" value="Immunoglobulins"/>
    <property type="match status" value="2"/>
</dbReference>
<dbReference type="GO" id="GO:0043235">
    <property type="term" value="C:receptor complex"/>
    <property type="evidence" value="ECO:0007669"/>
    <property type="project" value="TreeGrafter"/>
</dbReference>
<evidence type="ECO:0000259" key="6">
    <source>
        <dbReference type="PROSITE" id="PS50011"/>
    </source>
</evidence>
<dbReference type="InterPro" id="IPR003961">
    <property type="entry name" value="FN3_dom"/>
</dbReference>
<organism evidence="8 9">
    <name type="scientific">Desmophyllum pertusum</name>
    <dbReference type="NCBI Taxonomy" id="174260"/>
    <lineage>
        <taxon>Eukaryota</taxon>
        <taxon>Metazoa</taxon>
        <taxon>Cnidaria</taxon>
        <taxon>Anthozoa</taxon>
        <taxon>Hexacorallia</taxon>
        <taxon>Scleractinia</taxon>
        <taxon>Caryophylliina</taxon>
        <taxon>Caryophylliidae</taxon>
        <taxon>Desmophyllum</taxon>
    </lineage>
</organism>
<proteinExistence type="predicted"/>
<keyword evidence="9" id="KW-1185">Reference proteome</keyword>
<dbReference type="GO" id="GO:0004714">
    <property type="term" value="F:transmembrane receptor protein tyrosine kinase activity"/>
    <property type="evidence" value="ECO:0007669"/>
    <property type="project" value="TreeGrafter"/>
</dbReference>
<feature type="chain" id="PRO_5040900499" description="Receptor protein-tyrosine kinase" evidence="5">
    <location>
        <begin position="19"/>
        <end position="639"/>
    </location>
</feature>
<keyword evidence="4" id="KW-1133">Transmembrane helix</keyword>
<feature type="compositionally biased region" description="Low complexity" evidence="3">
    <location>
        <begin position="428"/>
        <end position="445"/>
    </location>
</feature>
<dbReference type="Gene3D" id="2.60.120.200">
    <property type="match status" value="1"/>
</dbReference>
<dbReference type="InterPro" id="IPR050122">
    <property type="entry name" value="RTK"/>
</dbReference>
<evidence type="ECO:0008006" key="10">
    <source>
        <dbReference type="Google" id="ProtNLM"/>
    </source>
</evidence>
<dbReference type="PROSITE" id="PS50853">
    <property type="entry name" value="FN3"/>
    <property type="match status" value="2"/>
</dbReference>
<dbReference type="SMART" id="SM00219">
    <property type="entry name" value="TyrKc"/>
    <property type="match status" value="1"/>
</dbReference>
<evidence type="ECO:0000313" key="8">
    <source>
        <dbReference type="EMBL" id="KAJ7385283.1"/>
    </source>
</evidence>
<reference evidence="8" key="1">
    <citation type="submission" date="2023-01" db="EMBL/GenBank/DDBJ databases">
        <title>Genome assembly of the deep-sea coral Lophelia pertusa.</title>
        <authorList>
            <person name="Herrera S."/>
            <person name="Cordes E."/>
        </authorList>
    </citation>
    <scope>NUCLEOTIDE SEQUENCE</scope>
    <source>
        <strain evidence="8">USNM1676648</strain>
        <tissue evidence="8">Polyp</tissue>
    </source>
</reference>
<dbReference type="SUPFAM" id="SSF49899">
    <property type="entry name" value="Concanavalin A-like lectins/glucanases"/>
    <property type="match status" value="1"/>
</dbReference>
<comment type="caution">
    <text evidence="8">The sequence shown here is derived from an EMBL/GenBank/DDBJ whole genome shotgun (WGS) entry which is preliminary data.</text>
</comment>
<feature type="domain" description="Protein kinase" evidence="6">
    <location>
        <begin position="525"/>
        <end position="639"/>
    </location>
</feature>
<dbReference type="SUPFAM" id="SSF56112">
    <property type="entry name" value="Protein kinase-like (PK-like)"/>
    <property type="match status" value="1"/>
</dbReference>
<feature type="region of interest" description="Disordered" evidence="3">
    <location>
        <begin position="425"/>
        <end position="459"/>
    </location>
</feature>
<evidence type="ECO:0000256" key="5">
    <source>
        <dbReference type="SAM" id="SignalP"/>
    </source>
</evidence>
<dbReference type="GO" id="GO:0007169">
    <property type="term" value="P:cell surface receptor protein tyrosine kinase signaling pathway"/>
    <property type="evidence" value="ECO:0007669"/>
    <property type="project" value="TreeGrafter"/>
</dbReference>
<comment type="subcellular location">
    <subcellularLocation>
        <location evidence="1">Membrane</location>
        <topology evidence="1">Single-pass membrane protein</topology>
    </subcellularLocation>
</comment>
<dbReference type="AlphaFoldDB" id="A0A9W9ZR08"/>
<protein>
    <recommendedName>
        <fullName evidence="10">Receptor protein-tyrosine kinase</fullName>
    </recommendedName>
</protein>
<feature type="domain" description="Fibronectin type-III" evidence="7">
    <location>
        <begin position="320"/>
        <end position="423"/>
    </location>
</feature>
<evidence type="ECO:0000256" key="2">
    <source>
        <dbReference type="ARBA" id="ARBA00023180"/>
    </source>
</evidence>
<dbReference type="InterPro" id="IPR001245">
    <property type="entry name" value="Ser-Thr/Tyr_kinase_cat_dom"/>
</dbReference>
<dbReference type="PANTHER" id="PTHR24416:SF583">
    <property type="entry name" value="RECEPTOR PROTEIN-TYROSINE KINASE"/>
    <property type="match status" value="1"/>
</dbReference>
<dbReference type="EMBL" id="MU825881">
    <property type="protein sequence ID" value="KAJ7385283.1"/>
    <property type="molecule type" value="Genomic_DNA"/>
</dbReference>
<dbReference type="Proteomes" id="UP001163046">
    <property type="component" value="Unassembled WGS sequence"/>
</dbReference>
<dbReference type="InterPro" id="IPR020635">
    <property type="entry name" value="Tyr_kinase_cat_dom"/>
</dbReference>
<name>A0A9W9ZR08_9CNID</name>
<dbReference type="SMART" id="SM00060">
    <property type="entry name" value="FN3"/>
    <property type="match status" value="2"/>
</dbReference>
<dbReference type="Pfam" id="PF13385">
    <property type="entry name" value="Laminin_G_3"/>
    <property type="match status" value="1"/>
</dbReference>
<sequence length="639" mass="71593">MMKIACLAWMILLTCSNAFIDPRSGDKSCPEVNWKRALSQPGWANCSSGNYLNGLQRANNANLSATAFDGIDNIESGRCCIPPHEYKDETPVCQTVDWKTPLSGYGSSWPLATEWPRQEHKGYQDDVSLWSTKVTLDTWTHVVVTWEHVTGSVLIYADGKEIGKRLYPSRNKFFETTGNLYQIGNVGSGEGNNQFYGSVMDFYVFGTALSLDQINKLRGVPIIVNTTKAVTGRTVVVAWEPPLEGACPVVRYTVYYREVLSPAIKSKWHSPVTVNRNTTSYTLHLNCRKEYDIAVTSLNANTESALNDSKIWNFKTGGDVPSPPVINNKETKTLRCDVNLTWSPPADNGCPLTMYSIYYQQIQSRETGESWYQVNVSNHGNVMETNYTISLACDRQYTVEISAWNELGQSGRSRPWIIKTISDKNNAPTKVRSSRPSSSQLPRTTISQTNLDKSPASESGNGLSSSQLAGLVAGLGVLLIIIVMIIFSLRRKAQKNKQLAHNSRTRRSKSTIIPLWRWEVLREQVVFKEEIGRGAFGKVLKGIYKESPGIDVFYEPRTQIVDFKAGLTVAIKVLGDNTDEEARNQFLEEIELMKVIGSHRNIVSMLGCCVKSDPIFLLLEYVPYGDLQHWLRNKRIQVG</sequence>
<dbReference type="PANTHER" id="PTHR24416">
    <property type="entry name" value="TYROSINE-PROTEIN KINASE RECEPTOR"/>
    <property type="match status" value="1"/>
</dbReference>
<dbReference type="InterPro" id="IPR013783">
    <property type="entry name" value="Ig-like_fold"/>
</dbReference>
<keyword evidence="4" id="KW-0472">Membrane</keyword>
<dbReference type="Pfam" id="PF00041">
    <property type="entry name" value="fn3"/>
    <property type="match status" value="2"/>
</dbReference>
<feature type="compositionally biased region" description="Polar residues" evidence="3">
    <location>
        <begin position="446"/>
        <end position="459"/>
    </location>
</feature>
<feature type="transmembrane region" description="Helical" evidence="4">
    <location>
        <begin position="468"/>
        <end position="489"/>
    </location>
</feature>
<feature type="domain" description="Fibronectin type-III" evidence="7">
    <location>
        <begin position="220"/>
        <end position="319"/>
    </location>
</feature>
<evidence type="ECO:0000313" key="9">
    <source>
        <dbReference type="Proteomes" id="UP001163046"/>
    </source>
</evidence>
<evidence type="ECO:0000259" key="7">
    <source>
        <dbReference type="PROSITE" id="PS50853"/>
    </source>
</evidence>